<reference evidence="2" key="1">
    <citation type="submission" date="2022-11" db="UniProtKB">
        <authorList>
            <consortium name="WormBaseParasite"/>
        </authorList>
    </citation>
    <scope>IDENTIFICATION</scope>
</reference>
<accession>A0AC34FDU6</accession>
<evidence type="ECO:0000313" key="2">
    <source>
        <dbReference type="WBParaSite" id="ES5_v2.g15024.t1"/>
    </source>
</evidence>
<protein>
    <submittedName>
        <fullName evidence="2">Uncharacterized protein</fullName>
    </submittedName>
</protein>
<proteinExistence type="predicted"/>
<sequence>DSGFMNTFETFEAGDHLTQIGTPATVSENHPPRVPDAEHRSPLNPTSRPSYAAVASPLSNAFTSEAPRNPILQLQSLSIGSDAVVERKENGQPEGRLSVVSVGTPSNNGRSPLLANDPVRDLIRAALANVNGARRCPH</sequence>
<dbReference type="Proteomes" id="UP000887579">
    <property type="component" value="Unplaced"/>
</dbReference>
<organism evidence="1 2">
    <name type="scientific">Panagrolaimus sp. ES5</name>
    <dbReference type="NCBI Taxonomy" id="591445"/>
    <lineage>
        <taxon>Eukaryota</taxon>
        <taxon>Metazoa</taxon>
        <taxon>Ecdysozoa</taxon>
        <taxon>Nematoda</taxon>
        <taxon>Chromadorea</taxon>
        <taxon>Rhabditida</taxon>
        <taxon>Tylenchina</taxon>
        <taxon>Panagrolaimomorpha</taxon>
        <taxon>Panagrolaimoidea</taxon>
        <taxon>Panagrolaimidae</taxon>
        <taxon>Panagrolaimus</taxon>
    </lineage>
</organism>
<dbReference type="WBParaSite" id="ES5_v2.g15024.t1">
    <property type="protein sequence ID" value="ES5_v2.g15024.t1"/>
    <property type="gene ID" value="ES5_v2.g15024"/>
</dbReference>
<name>A0AC34FDU6_9BILA</name>
<evidence type="ECO:0000313" key="1">
    <source>
        <dbReference type="Proteomes" id="UP000887579"/>
    </source>
</evidence>